<evidence type="ECO:0000256" key="11">
    <source>
        <dbReference type="PIRSR" id="PIRSR000294-1"/>
    </source>
</evidence>
<feature type="domain" description="Cytochrome c" evidence="14">
    <location>
        <begin position="207"/>
        <end position="324"/>
    </location>
</feature>
<name>A0A550JBL8_9BACT</name>
<feature type="binding site" description="covalent" evidence="11">
    <location>
        <position position="221"/>
    </location>
    <ligand>
        <name>heme c</name>
        <dbReference type="ChEBI" id="CHEBI:61717"/>
        <label>2</label>
    </ligand>
</feature>
<feature type="region of interest" description="Disordered" evidence="13">
    <location>
        <begin position="332"/>
        <end position="352"/>
    </location>
</feature>
<dbReference type="PANTHER" id="PTHR30600">
    <property type="entry name" value="CYTOCHROME C PEROXIDASE-RELATED"/>
    <property type="match status" value="1"/>
</dbReference>
<dbReference type="InterPro" id="IPR009056">
    <property type="entry name" value="Cyt_c-like_dom"/>
</dbReference>
<keyword evidence="9" id="KW-0560">Oxidoreductase</keyword>
<keyword evidence="8" id="KW-0249">Electron transport</keyword>
<comment type="cofactor">
    <cofactor evidence="11">
        <name>heme</name>
        <dbReference type="ChEBI" id="CHEBI:30413"/>
    </cofactor>
    <text evidence="11">Binds 2 heme groups.</text>
</comment>
<evidence type="ECO:0000256" key="1">
    <source>
        <dbReference type="ARBA" id="ARBA00004418"/>
    </source>
</evidence>
<evidence type="ECO:0000259" key="14">
    <source>
        <dbReference type="PROSITE" id="PS51007"/>
    </source>
</evidence>
<comment type="subcellular location">
    <subcellularLocation>
        <location evidence="1">Periplasm</location>
    </subcellularLocation>
</comment>
<feature type="binding site" description="covalent" evidence="11">
    <location>
        <position position="75"/>
    </location>
    <ligand>
        <name>heme c</name>
        <dbReference type="ChEBI" id="CHEBI:61717"/>
        <label>1</label>
    </ligand>
</feature>
<feature type="binding site" description="covalent" evidence="11">
    <location>
        <position position="224"/>
    </location>
    <ligand>
        <name>heme c</name>
        <dbReference type="ChEBI" id="CHEBI:61717"/>
        <label>2</label>
    </ligand>
</feature>
<sequence length="352" mass="38210">MNLRTLTSFLAVTALTTGLAWGGQETLLEQSRSYFEPIPTSAPELKGNPATPEKLLLGHMLYFEPRLSASSLISCQTCHNVGLAGADMQETSVGHGWQKGPRNAPTTYNAVFNTAQFWDGRAKDLMEQAKGPVQASVEMNNTPEQVLVTLNSMPEYVELFKKSFPKEKEPVTFDNMARAIEIFEATLLTPNAPFDLFLKGDEKALSAEETQGLDFFINKGCVGCHSGVNMGGTGYFPFGVVEKPAGEILPEGDTGRFQVTNTAGDEYAFRSPPLRNVALTPPYFHSGKVWSLNESVRIMGSAQLGIALNKEEASAITAFLKTLTGEQPVVTHPVLPPQTDQTPRPVLTTPGV</sequence>
<feature type="binding site" description="axial binding residue" evidence="12">
    <location>
        <position position="95"/>
    </location>
    <ligand>
        <name>heme c</name>
        <dbReference type="ChEBI" id="CHEBI:61717"/>
        <label>1</label>
    </ligand>
    <ligandPart>
        <name>Fe</name>
        <dbReference type="ChEBI" id="CHEBI:18248"/>
    </ligandPart>
</feature>
<dbReference type="InterPro" id="IPR026259">
    <property type="entry name" value="MauG/Cytc_peroxidase"/>
</dbReference>
<dbReference type="PROSITE" id="PS51007">
    <property type="entry name" value="CYTC"/>
    <property type="match status" value="1"/>
</dbReference>
<evidence type="ECO:0000256" key="6">
    <source>
        <dbReference type="ARBA" id="ARBA00022729"/>
    </source>
</evidence>
<dbReference type="Pfam" id="PF00034">
    <property type="entry name" value="Cytochrom_C"/>
    <property type="match status" value="1"/>
</dbReference>
<dbReference type="Proteomes" id="UP000317155">
    <property type="component" value="Unassembled WGS sequence"/>
</dbReference>
<evidence type="ECO:0000256" key="4">
    <source>
        <dbReference type="ARBA" id="ARBA00022617"/>
    </source>
</evidence>
<evidence type="ECO:0000256" key="12">
    <source>
        <dbReference type="PIRSR" id="PIRSR000294-2"/>
    </source>
</evidence>
<organism evidence="15 16">
    <name type="scientific">Trichloromonas acetexigens</name>
    <dbReference type="NCBI Taxonomy" id="38815"/>
    <lineage>
        <taxon>Bacteria</taxon>
        <taxon>Pseudomonadati</taxon>
        <taxon>Thermodesulfobacteriota</taxon>
        <taxon>Desulfuromonadia</taxon>
        <taxon>Desulfuromonadales</taxon>
        <taxon>Trichloromonadaceae</taxon>
        <taxon>Trichloromonas</taxon>
    </lineage>
</organism>
<keyword evidence="2" id="KW-0813">Transport</keyword>
<dbReference type="InterPro" id="IPR004852">
    <property type="entry name" value="Di-haem_cyt_c_peroxidsae"/>
</dbReference>
<feature type="binding site" description="axial binding residue" evidence="12">
    <location>
        <position position="225"/>
    </location>
    <ligand>
        <name>heme c</name>
        <dbReference type="ChEBI" id="CHEBI:61717"/>
        <label>2</label>
    </ligand>
    <ligandPart>
        <name>Fe</name>
        <dbReference type="ChEBI" id="CHEBI:18248"/>
    </ligandPart>
</feature>
<dbReference type="PANTHER" id="PTHR30600:SF7">
    <property type="entry name" value="CYTOCHROME C PEROXIDASE-RELATED"/>
    <property type="match status" value="1"/>
</dbReference>
<comment type="PTM">
    <text evidence="11">Binds 2 heme groups per subunit.</text>
</comment>
<dbReference type="FunFam" id="1.10.760.10:FF:000004">
    <property type="entry name" value="Cytochrome c peroxidase"/>
    <property type="match status" value="1"/>
</dbReference>
<dbReference type="GO" id="GO:0004130">
    <property type="term" value="F:cytochrome-c peroxidase activity"/>
    <property type="evidence" value="ECO:0007669"/>
    <property type="project" value="TreeGrafter"/>
</dbReference>
<dbReference type="GO" id="GO:0009055">
    <property type="term" value="F:electron transfer activity"/>
    <property type="evidence" value="ECO:0007669"/>
    <property type="project" value="InterPro"/>
</dbReference>
<dbReference type="InterPro" id="IPR051395">
    <property type="entry name" value="Cytochrome_c_Peroxidase/MauG"/>
</dbReference>
<keyword evidence="4 11" id="KW-0349">Heme</keyword>
<evidence type="ECO:0000313" key="15">
    <source>
        <dbReference type="EMBL" id="TRO80645.1"/>
    </source>
</evidence>
<feature type="binding site" description="axial binding residue" evidence="12">
    <location>
        <position position="79"/>
    </location>
    <ligand>
        <name>heme c</name>
        <dbReference type="ChEBI" id="CHEBI:61717"/>
        <label>1</label>
    </ligand>
    <ligandPart>
        <name>Fe</name>
        <dbReference type="ChEBI" id="CHEBI:18248"/>
    </ligandPart>
</feature>
<gene>
    <name evidence="15" type="ORF">FL622_11205</name>
</gene>
<keyword evidence="10 12" id="KW-0408">Iron</keyword>
<dbReference type="SUPFAM" id="SSF46626">
    <property type="entry name" value="Cytochrome c"/>
    <property type="match status" value="2"/>
</dbReference>
<keyword evidence="16" id="KW-1185">Reference proteome</keyword>
<proteinExistence type="predicted"/>
<dbReference type="EMBL" id="VJVV01000007">
    <property type="protein sequence ID" value="TRO80645.1"/>
    <property type="molecule type" value="Genomic_DNA"/>
</dbReference>
<dbReference type="PIRSF" id="PIRSF000294">
    <property type="entry name" value="Cytochrome-c_peroxidase"/>
    <property type="match status" value="1"/>
</dbReference>
<feature type="binding site" description="covalent" evidence="11">
    <location>
        <position position="78"/>
    </location>
    <ligand>
        <name>heme c</name>
        <dbReference type="ChEBI" id="CHEBI:61717"/>
        <label>1</label>
    </ligand>
</feature>
<keyword evidence="7" id="KW-0574">Periplasm</keyword>
<dbReference type="RefSeq" id="WP_092058305.1">
    <property type="nucleotide sequence ID" value="NZ_FOJJ01000039.1"/>
</dbReference>
<evidence type="ECO:0000256" key="3">
    <source>
        <dbReference type="ARBA" id="ARBA00022559"/>
    </source>
</evidence>
<keyword evidence="6" id="KW-0732">Signal</keyword>
<dbReference type="GO" id="GO:0046872">
    <property type="term" value="F:metal ion binding"/>
    <property type="evidence" value="ECO:0007669"/>
    <property type="project" value="UniProtKB-KW"/>
</dbReference>
<accession>A0A550JBL8</accession>
<evidence type="ECO:0000256" key="9">
    <source>
        <dbReference type="ARBA" id="ARBA00023002"/>
    </source>
</evidence>
<dbReference type="AlphaFoldDB" id="A0A550JBL8"/>
<dbReference type="InterPro" id="IPR036909">
    <property type="entry name" value="Cyt_c-like_dom_sf"/>
</dbReference>
<protein>
    <submittedName>
        <fullName evidence="15">Cytochrome-c peroxidase</fullName>
    </submittedName>
</protein>
<evidence type="ECO:0000256" key="10">
    <source>
        <dbReference type="ARBA" id="ARBA00023004"/>
    </source>
</evidence>
<keyword evidence="3 15" id="KW-0575">Peroxidase</keyword>
<dbReference type="Pfam" id="PF03150">
    <property type="entry name" value="CCP_MauG"/>
    <property type="match status" value="1"/>
</dbReference>
<evidence type="ECO:0000256" key="13">
    <source>
        <dbReference type="SAM" id="MobiDB-lite"/>
    </source>
</evidence>
<evidence type="ECO:0000256" key="8">
    <source>
        <dbReference type="ARBA" id="ARBA00022982"/>
    </source>
</evidence>
<dbReference type="GO" id="GO:0042597">
    <property type="term" value="C:periplasmic space"/>
    <property type="evidence" value="ECO:0007669"/>
    <property type="project" value="UniProtKB-SubCell"/>
</dbReference>
<evidence type="ECO:0000313" key="16">
    <source>
        <dbReference type="Proteomes" id="UP000317155"/>
    </source>
</evidence>
<reference evidence="15 16" key="1">
    <citation type="submission" date="2019-07" db="EMBL/GenBank/DDBJ databases">
        <title>Insights of Desulfuromonas acetexigens electromicrobiology.</title>
        <authorList>
            <person name="Katuri K."/>
            <person name="Sapireddy V."/>
            <person name="Shaw D.R."/>
            <person name="Saikaly P."/>
        </authorList>
    </citation>
    <scope>NUCLEOTIDE SEQUENCE [LARGE SCALE GENOMIC DNA]</scope>
    <source>
        <strain evidence="15 16">2873</strain>
    </source>
</reference>
<evidence type="ECO:0000256" key="2">
    <source>
        <dbReference type="ARBA" id="ARBA00022448"/>
    </source>
</evidence>
<dbReference type="GO" id="GO:0020037">
    <property type="term" value="F:heme binding"/>
    <property type="evidence" value="ECO:0007669"/>
    <property type="project" value="InterPro"/>
</dbReference>
<evidence type="ECO:0000256" key="7">
    <source>
        <dbReference type="ARBA" id="ARBA00022764"/>
    </source>
</evidence>
<dbReference type="Gene3D" id="1.10.760.10">
    <property type="entry name" value="Cytochrome c-like domain"/>
    <property type="match status" value="2"/>
</dbReference>
<comment type="caution">
    <text evidence="15">The sequence shown here is derived from an EMBL/GenBank/DDBJ whole genome shotgun (WGS) entry which is preliminary data.</text>
</comment>
<keyword evidence="5 12" id="KW-0479">Metal-binding</keyword>
<dbReference type="OrthoDB" id="9805202at2"/>
<feature type="binding site" description="axial binding residue" evidence="12">
    <location>
        <position position="299"/>
    </location>
    <ligand>
        <name>heme c</name>
        <dbReference type="ChEBI" id="CHEBI:61717"/>
        <label>2</label>
    </ligand>
    <ligandPart>
        <name>Fe</name>
        <dbReference type="ChEBI" id="CHEBI:18248"/>
    </ligandPart>
</feature>
<evidence type="ECO:0000256" key="5">
    <source>
        <dbReference type="ARBA" id="ARBA00022723"/>
    </source>
</evidence>